<protein>
    <recommendedName>
        <fullName evidence="2">Thymidylate kinase-like domain-containing protein</fullName>
    </recommendedName>
</protein>
<evidence type="ECO:0000259" key="2">
    <source>
        <dbReference type="Pfam" id="PF02223"/>
    </source>
</evidence>
<dbReference type="GO" id="GO:0005737">
    <property type="term" value="C:cytoplasm"/>
    <property type="evidence" value="ECO:0007669"/>
    <property type="project" value="TreeGrafter"/>
</dbReference>
<dbReference type="Proteomes" id="UP000177268">
    <property type="component" value="Unassembled WGS sequence"/>
</dbReference>
<dbReference type="EMBL" id="MFIZ01000004">
    <property type="protein sequence ID" value="OGG12061.1"/>
    <property type="molecule type" value="Genomic_DNA"/>
</dbReference>
<dbReference type="GO" id="GO:0006227">
    <property type="term" value="P:dUDP biosynthetic process"/>
    <property type="evidence" value="ECO:0007669"/>
    <property type="project" value="TreeGrafter"/>
</dbReference>
<dbReference type="GO" id="GO:0006233">
    <property type="term" value="P:dTDP biosynthetic process"/>
    <property type="evidence" value="ECO:0007669"/>
    <property type="project" value="TreeGrafter"/>
</dbReference>
<proteinExistence type="inferred from homology"/>
<sequence length="227" mass="26003">MRRGKIIVLEGADGTGKATQKELLISFLTTKGIPHSSLDFPRYADSFFGALAGRMLKGDFGQSKDIPAHLATLPYACDRWLAKDELHQWLSEGKIIVINRYTASSAVYQAAKVPPAQQHDFVNWVYRMEYDIIGLPRENITFYLHMPLEISQQLLEKKGQRTYLGDEKKDIYEKNTAMQETVIQLYSEIAKRYPHWRVIECAKDGSVRPSGEIQKDILDELIRNKIL</sequence>
<accession>A0A1F5ZI36</accession>
<dbReference type="STRING" id="1798370.A2Z00_04380"/>
<dbReference type="PANTHER" id="PTHR10344">
    <property type="entry name" value="THYMIDYLATE KINASE"/>
    <property type="match status" value="1"/>
</dbReference>
<comment type="caution">
    <text evidence="3">The sequence shown here is derived from an EMBL/GenBank/DDBJ whole genome shotgun (WGS) entry which is preliminary data.</text>
</comment>
<dbReference type="SUPFAM" id="SSF52540">
    <property type="entry name" value="P-loop containing nucleoside triphosphate hydrolases"/>
    <property type="match status" value="1"/>
</dbReference>
<dbReference type="GO" id="GO:0004798">
    <property type="term" value="F:dTMP kinase activity"/>
    <property type="evidence" value="ECO:0007669"/>
    <property type="project" value="TreeGrafter"/>
</dbReference>
<feature type="domain" description="Thymidylate kinase-like" evidence="2">
    <location>
        <begin position="9"/>
        <end position="202"/>
    </location>
</feature>
<evidence type="ECO:0000256" key="1">
    <source>
        <dbReference type="ARBA" id="ARBA00009776"/>
    </source>
</evidence>
<gene>
    <name evidence="3" type="ORF">A2Z00_04380</name>
</gene>
<dbReference type="AlphaFoldDB" id="A0A1F5ZI36"/>
<dbReference type="InterPro" id="IPR039430">
    <property type="entry name" value="Thymidylate_kin-like_dom"/>
</dbReference>
<comment type="similarity">
    <text evidence="1">Belongs to the thymidylate kinase family.</text>
</comment>
<dbReference type="PANTHER" id="PTHR10344:SF1">
    <property type="entry name" value="THYMIDYLATE KINASE"/>
    <property type="match status" value="1"/>
</dbReference>
<dbReference type="Gene3D" id="3.40.50.300">
    <property type="entry name" value="P-loop containing nucleotide triphosphate hydrolases"/>
    <property type="match status" value="1"/>
</dbReference>
<name>A0A1F5ZI36_9BACT</name>
<reference evidence="3 4" key="1">
    <citation type="journal article" date="2016" name="Nat. Commun.">
        <title>Thousands of microbial genomes shed light on interconnected biogeochemical processes in an aquifer system.</title>
        <authorList>
            <person name="Anantharaman K."/>
            <person name="Brown C.T."/>
            <person name="Hug L.A."/>
            <person name="Sharon I."/>
            <person name="Castelle C.J."/>
            <person name="Probst A.J."/>
            <person name="Thomas B.C."/>
            <person name="Singh A."/>
            <person name="Wilkins M.J."/>
            <person name="Karaoz U."/>
            <person name="Brodie E.L."/>
            <person name="Williams K.H."/>
            <person name="Hubbard S.S."/>
            <person name="Banfield J.F."/>
        </authorList>
    </citation>
    <scope>NUCLEOTIDE SEQUENCE [LARGE SCALE GENOMIC DNA]</scope>
</reference>
<evidence type="ECO:0000313" key="4">
    <source>
        <dbReference type="Proteomes" id="UP000177268"/>
    </source>
</evidence>
<dbReference type="InterPro" id="IPR027417">
    <property type="entry name" value="P-loop_NTPase"/>
</dbReference>
<organism evidence="3 4">
    <name type="scientific">Candidatus Gottesmanbacteria bacterium RBG_13_45_10</name>
    <dbReference type="NCBI Taxonomy" id="1798370"/>
    <lineage>
        <taxon>Bacteria</taxon>
        <taxon>Candidatus Gottesmaniibacteriota</taxon>
    </lineage>
</organism>
<dbReference type="Pfam" id="PF02223">
    <property type="entry name" value="Thymidylate_kin"/>
    <property type="match status" value="1"/>
</dbReference>
<dbReference type="GO" id="GO:0006235">
    <property type="term" value="P:dTTP biosynthetic process"/>
    <property type="evidence" value="ECO:0007669"/>
    <property type="project" value="TreeGrafter"/>
</dbReference>
<evidence type="ECO:0000313" key="3">
    <source>
        <dbReference type="EMBL" id="OGG12061.1"/>
    </source>
</evidence>